<dbReference type="PROSITE" id="PS00061">
    <property type="entry name" value="ADH_SHORT"/>
    <property type="match status" value="1"/>
</dbReference>
<dbReference type="PRINTS" id="PR00081">
    <property type="entry name" value="GDHRDH"/>
</dbReference>
<proteinExistence type="inferred from homology"/>
<evidence type="ECO:0000256" key="6">
    <source>
        <dbReference type="ARBA" id="ARBA00044065"/>
    </source>
</evidence>
<comment type="catalytic activity">
    <reaction evidence="10">
        <text>3-hydroxypropanoate + NADP(+) = 3-oxopropanoate + NADPH + H(+)</text>
        <dbReference type="Rhea" id="RHEA:26438"/>
        <dbReference type="ChEBI" id="CHEBI:15378"/>
        <dbReference type="ChEBI" id="CHEBI:16510"/>
        <dbReference type="ChEBI" id="CHEBI:33190"/>
        <dbReference type="ChEBI" id="CHEBI:57783"/>
        <dbReference type="ChEBI" id="CHEBI:58349"/>
        <dbReference type="EC" id="1.1.1.298"/>
    </reaction>
</comment>
<evidence type="ECO:0000256" key="2">
    <source>
        <dbReference type="ARBA" id="ARBA00023002"/>
    </source>
</evidence>
<evidence type="ECO:0000256" key="11">
    <source>
        <dbReference type="RuleBase" id="RU000363"/>
    </source>
</evidence>
<sequence length="264" mass="28945">MACYGNTTQKALRNSEMIVLVTGATAGFGECITRRFIENGHKVIATGRRQERLQELKDELGDNLFIARLDVRNRASIEDMLASLPAEWRNIDVLVNNAGLALGLEPAHKASVEDWETMIDTNNKGLIYMTRAVLPGMVERNRGHIINIGSTAGSWPYAGGNVYGATKAFVRQFSLNLRTDLHGTAVRVTDIEPGLVGGTEFSNVRFKGDDDKAGKTYENTTALTPDDVTEAVWWVANLPAHVNINTLEMMPVTQSFAGLSVHRG</sequence>
<dbReference type="GO" id="GO:0035527">
    <property type="term" value="F:3-hydroxypropionate dehydrogenase (NADP+) activity"/>
    <property type="evidence" value="ECO:0007669"/>
    <property type="project" value="UniProtKB-EC"/>
</dbReference>
<evidence type="ECO:0000256" key="3">
    <source>
        <dbReference type="ARBA" id="ARBA00043812"/>
    </source>
</evidence>
<dbReference type="GO" id="GO:0005829">
    <property type="term" value="C:cytosol"/>
    <property type="evidence" value="ECO:0007669"/>
    <property type="project" value="TreeGrafter"/>
</dbReference>
<dbReference type="FunFam" id="3.40.50.720:FF:000047">
    <property type="entry name" value="NADP-dependent L-serine/L-allo-threonine dehydrogenase"/>
    <property type="match status" value="1"/>
</dbReference>
<evidence type="ECO:0000313" key="12">
    <source>
        <dbReference type="EMBL" id="ABV12701.1"/>
    </source>
</evidence>
<dbReference type="PANTHER" id="PTHR43086">
    <property type="entry name" value="VERY-LONG-CHAIN 3-OXOOACYL-COA REDUCTASE"/>
    <property type="match status" value="1"/>
</dbReference>
<comment type="similarity">
    <text evidence="1 11">Belongs to the short-chain dehydrogenases/reductases (SDR) family.</text>
</comment>
<dbReference type="SUPFAM" id="SSF51735">
    <property type="entry name" value="NAD(P)-binding Rossmann-fold domains"/>
    <property type="match status" value="1"/>
</dbReference>
<dbReference type="HOGENOM" id="CLU_010194_2_10_6"/>
<dbReference type="InterPro" id="IPR036291">
    <property type="entry name" value="NAD(P)-bd_dom_sf"/>
</dbReference>
<evidence type="ECO:0000256" key="5">
    <source>
        <dbReference type="ARBA" id="ARBA00044059"/>
    </source>
</evidence>
<dbReference type="EC" id="1.1.1.381" evidence="5"/>
<evidence type="ECO:0000256" key="9">
    <source>
        <dbReference type="ARBA" id="ARBA00045650"/>
    </source>
</evidence>
<dbReference type="InterPro" id="IPR002347">
    <property type="entry name" value="SDR_fam"/>
</dbReference>
<evidence type="ECO:0000256" key="1">
    <source>
        <dbReference type="ARBA" id="ARBA00006484"/>
    </source>
</evidence>
<dbReference type="InterPro" id="IPR020904">
    <property type="entry name" value="Sc_DH/Rdtase_CS"/>
</dbReference>
<gene>
    <name evidence="12" type="ordered locus">CKO_01569</name>
</gene>
<comment type="function">
    <text evidence="9">NADP-dependent dehydrogenase with broad substrate specificity acting on 3-hydroxy acids. Catalyzes the NADP-dependent oxidation of L-allo-threonine to L-2-amino-3-keto-butyrate, which is spontaneously decarboxylated into aminoacetone. Also acts on D-threonine, L-serine, D-serine, D-3-hydroxyisobutyrate, L-3-hydroxyisobutyrate, D-glycerate and L-glycerate. Able to catalyze the reduction of the malonic semialdehyde to 3-hydroxypropionic acid. YdfG is apparently supplementing RutE, the presumed malonic semialdehyde reductase involved in pyrimidine degradation since both are able to detoxify malonic semialdehyde.</text>
</comment>
<keyword evidence="13" id="KW-1185">Reference proteome</keyword>
<evidence type="ECO:0000256" key="10">
    <source>
        <dbReference type="ARBA" id="ARBA00047274"/>
    </source>
</evidence>
<dbReference type="EC" id="1.1.1.298" evidence="4"/>
<dbReference type="STRING" id="290338.CKO_01569"/>
<evidence type="ECO:0000256" key="8">
    <source>
        <dbReference type="ARBA" id="ARBA00044349"/>
    </source>
</evidence>
<keyword evidence="2" id="KW-0560">Oxidoreductase</keyword>
<dbReference type="Pfam" id="PF00106">
    <property type="entry name" value="adh_short"/>
    <property type="match status" value="1"/>
</dbReference>
<dbReference type="NCBIfam" id="NF007829">
    <property type="entry name" value="PRK10538.1"/>
    <property type="match status" value="1"/>
</dbReference>
<name>A8AGT8_CITK8</name>
<accession>A8AGT8</accession>
<reference evidence="12 13" key="1">
    <citation type="submission" date="2007-08" db="EMBL/GenBank/DDBJ databases">
        <authorList>
            <consortium name="The Citrobacter koseri Genome Sequencing Project"/>
            <person name="McClelland M."/>
            <person name="Sanderson E.K."/>
            <person name="Porwollik S."/>
            <person name="Spieth J."/>
            <person name="Clifton W.S."/>
            <person name="Latreille P."/>
            <person name="Courtney L."/>
            <person name="Wang C."/>
            <person name="Pepin K."/>
            <person name="Bhonagiri V."/>
            <person name="Nash W."/>
            <person name="Johnson M."/>
            <person name="Thiruvilangam P."/>
            <person name="Wilson R."/>
        </authorList>
    </citation>
    <scope>NUCLEOTIDE SEQUENCE [LARGE SCALE GENOMIC DNA]</scope>
    <source>
        <strain evidence="13">ATCC BAA-895 / CDC 4225-83 / SGSC4696</strain>
    </source>
</reference>
<dbReference type="AlphaFoldDB" id="A8AGT8"/>
<evidence type="ECO:0000256" key="4">
    <source>
        <dbReference type="ARBA" id="ARBA00044050"/>
    </source>
</evidence>
<protein>
    <recommendedName>
        <fullName evidence="6">NADP-dependent 3-hydroxy acid dehydrogenase YdfG</fullName>
        <ecNumber evidence="4">1.1.1.298</ecNumber>
        <ecNumber evidence="5">1.1.1.381</ecNumber>
    </recommendedName>
    <alternativeName>
        <fullName evidence="8">L-allo-threonine dehydrogenase</fullName>
    </alternativeName>
    <alternativeName>
        <fullName evidence="7">Malonic semialdehyde reductase</fullName>
    </alternativeName>
</protein>
<dbReference type="Gene3D" id="3.40.50.720">
    <property type="entry name" value="NAD(P)-binding Rossmann-like Domain"/>
    <property type="match status" value="1"/>
</dbReference>
<dbReference type="PRINTS" id="PR00080">
    <property type="entry name" value="SDRFAMILY"/>
</dbReference>
<dbReference type="KEGG" id="cko:CKO_01569"/>
<organism evidence="12 13">
    <name type="scientific">Citrobacter koseri (strain ATCC BAA-895 / CDC 4225-83 / SGSC4696)</name>
    <dbReference type="NCBI Taxonomy" id="290338"/>
    <lineage>
        <taxon>Bacteria</taxon>
        <taxon>Pseudomonadati</taxon>
        <taxon>Pseudomonadota</taxon>
        <taxon>Gammaproteobacteria</taxon>
        <taxon>Enterobacterales</taxon>
        <taxon>Enterobacteriaceae</taxon>
        <taxon>Citrobacter</taxon>
    </lineage>
</organism>
<dbReference type="EMBL" id="CP000822">
    <property type="protein sequence ID" value="ABV12701.1"/>
    <property type="molecule type" value="Genomic_DNA"/>
</dbReference>
<evidence type="ECO:0000256" key="7">
    <source>
        <dbReference type="ARBA" id="ARBA00044271"/>
    </source>
</evidence>
<evidence type="ECO:0000313" key="13">
    <source>
        <dbReference type="Proteomes" id="UP000008148"/>
    </source>
</evidence>
<dbReference type="Proteomes" id="UP000008148">
    <property type="component" value="Chromosome"/>
</dbReference>
<dbReference type="PANTHER" id="PTHR43086:SF3">
    <property type="entry name" value="NADP-DEPENDENT 3-HYDROXY ACID DEHYDROGENASE YDFG"/>
    <property type="match status" value="1"/>
</dbReference>
<dbReference type="CDD" id="cd05346">
    <property type="entry name" value="SDR_c5"/>
    <property type="match status" value="1"/>
</dbReference>
<comment type="catalytic activity">
    <reaction evidence="3">
        <text>L-allo-threonine + NADP(+) = aminoacetone + CO2 + NADPH</text>
        <dbReference type="Rhea" id="RHEA:43524"/>
        <dbReference type="ChEBI" id="CHEBI:16526"/>
        <dbReference type="ChEBI" id="CHEBI:57783"/>
        <dbReference type="ChEBI" id="CHEBI:58320"/>
        <dbReference type="ChEBI" id="CHEBI:58349"/>
        <dbReference type="ChEBI" id="CHEBI:58585"/>
        <dbReference type="EC" id="1.1.1.381"/>
    </reaction>
</comment>